<evidence type="ECO:0000259" key="3">
    <source>
        <dbReference type="Pfam" id="PF00472"/>
    </source>
</evidence>
<dbReference type="PANTHER" id="PTHR47814">
    <property type="entry name" value="PEPTIDYL-TRNA HYDROLASE ARFB"/>
    <property type="match status" value="1"/>
</dbReference>
<dbReference type="Pfam" id="PF00472">
    <property type="entry name" value="RF-1"/>
    <property type="match status" value="1"/>
</dbReference>
<evidence type="ECO:0000256" key="2">
    <source>
        <dbReference type="SAM" id="MobiDB-lite"/>
    </source>
</evidence>
<comment type="similarity">
    <text evidence="1">Belongs to the prokaryotic/mitochondrial release factor family.</text>
</comment>
<proteinExistence type="inferred from homology"/>
<dbReference type="SUPFAM" id="SSF75620">
    <property type="entry name" value="Release factor"/>
    <property type="match status" value="1"/>
</dbReference>
<dbReference type="KEGG" id="dco:SAMEA4475696_1468"/>
<keyword evidence="4" id="KW-0378">Hydrolase</keyword>
<accession>A0A239VJ65</accession>
<keyword evidence="5" id="KW-1185">Reference proteome</keyword>
<protein>
    <submittedName>
        <fullName evidence="4">Peptidyl-tRNA hydrolase YaeJ</fullName>
        <ecNumber evidence="4">3.1.1.29</ecNumber>
    </submittedName>
</protein>
<sequence length="144" mass="16529">MPHIDHPLPITRTLTIPPKELRERFNRATGPGGQHVNTSDTRVELSFNLTNSPSIPEHLKQRIHDRLAHRLNNGTLTITAADERSQLANRKIARQRLAQLLREAAAPPTPQRKKTRPTRNSVQRRLTSKKHRAAIKRNRSRPFD</sequence>
<dbReference type="EMBL" id="LT906453">
    <property type="protein sequence ID" value="SNV22275.1"/>
    <property type="molecule type" value="Genomic_DNA"/>
</dbReference>
<dbReference type="InterPro" id="IPR000352">
    <property type="entry name" value="Pep_chain_release_fac_I"/>
</dbReference>
<feature type="region of interest" description="Disordered" evidence="2">
    <location>
        <begin position="101"/>
        <end position="144"/>
    </location>
</feature>
<dbReference type="STRING" id="1121387.GCA_000429885_02134"/>
<dbReference type="EC" id="3.1.1.29" evidence="4"/>
<dbReference type="GO" id="GO:0003747">
    <property type="term" value="F:translation release factor activity"/>
    <property type="evidence" value="ECO:0007669"/>
    <property type="project" value="InterPro"/>
</dbReference>
<gene>
    <name evidence="4" type="primary">yaeJ</name>
    <name evidence="4" type="ORF">SAMEA4475696_01468</name>
</gene>
<dbReference type="InterPro" id="IPR045853">
    <property type="entry name" value="Pep_chain_release_fac_I_sf"/>
</dbReference>
<evidence type="ECO:0000256" key="1">
    <source>
        <dbReference type="ARBA" id="ARBA00010835"/>
    </source>
</evidence>
<feature type="compositionally biased region" description="Basic residues" evidence="2">
    <location>
        <begin position="126"/>
        <end position="144"/>
    </location>
</feature>
<feature type="domain" description="Prokaryotic-type class I peptide chain release factors" evidence="3">
    <location>
        <begin position="14"/>
        <end position="139"/>
    </location>
</feature>
<dbReference type="Gene3D" id="3.30.160.20">
    <property type="match status" value="1"/>
</dbReference>
<dbReference type="GO" id="GO:0004045">
    <property type="term" value="F:peptidyl-tRNA hydrolase activity"/>
    <property type="evidence" value="ECO:0007669"/>
    <property type="project" value="UniProtKB-EC"/>
</dbReference>
<dbReference type="GO" id="GO:0072344">
    <property type="term" value="P:rescue of stalled ribosome"/>
    <property type="evidence" value="ECO:0007669"/>
    <property type="project" value="TreeGrafter"/>
</dbReference>
<evidence type="ECO:0000313" key="5">
    <source>
        <dbReference type="Proteomes" id="UP000242637"/>
    </source>
</evidence>
<organism evidence="4 5">
    <name type="scientific">Dermatophilus congolensis</name>
    <dbReference type="NCBI Taxonomy" id="1863"/>
    <lineage>
        <taxon>Bacteria</taxon>
        <taxon>Bacillati</taxon>
        <taxon>Actinomycetota</taxon>
        <taxon>Actinomycetes</taxon>
        <taxon>Micrococcales</taxon>
        <taxon>Dermatophilaceae</taxon>
        <taxon>Dermatophilus</taxon>
    </lineage>
</organism>
<dbReference type="GO" id="GO:0043022">
    <property type="term" value="F:ribosome binding"/>
    <property type="evidence" value="ECO:0007669"/>
    <property type="project" value="TreeGrafter"/>
</dbReference>
<dbReference type="NCBIfam" id="NF006718">
    <property type="entry name" value="PRK09256.1"/>
    <property type="match status" value="1"/>
</dbReference>
<evidence type="ECO:0000313" key="4">
    <source>
        <dbReference type="EMBL" id="SNV22275.1"/>
    </source>
</evidence>
<dbReference type="GeneID" id="63459680"/>
<reference evidence="4 5" key="1">
    <citation type="submission" date="2017-06" db="EMBL/GenBank/DDBJ databases">
        <authorList>
            <consortium name="Pathogen Informatics"/>
        </authorList>
    </citation>
    <scope>NUCLEOTIDE SEQUENCE [LARGE SCALE GENOMIC DNA]</scope>
    <source>
        <strain evidence="4 5">NCTC13039</strain>
    </source>
</reference>
<dbReference type="AlphaFoldDB" id="A0A239VJ65"/>
<dbReference type="Proteomes" id="UP000242637">
    <property type="component" value="Chromosome 1"/>
</dbReference>
<dbReference type="RefSeq" id="WP_197697039.1">
    <property type="nucleotide sequence ID" value="NZ_LT906453.1"/>
</dbReference>
<name>A0A239VJ65_9MICO</name>
<dbReference type="PANTHER" id="PTHR47814:SF1">
    <property type="entry name" value="PEPTIDYL-TRNA HYDROLASE ARFB"/>
    <property type="match status" value="1"/>
</dbReference>